<feature type="transmembrane region" description="Helical" evidence="20">
    <location>
        <begin position="235"/>
        <end position="254"/>
    </location>
</feature>
<keyword evidence="11 18" id="KW-0812">Transmembrane</keyword>
<proteinExistence type="inferred from homology"/>
<dbReference type="EMBL" id="JBHSLD010000007">
    <property type="protein sequence ID" value="MFC5380372.1"/>
    <property type="molecule type" value="Genomic_DNA"/>
</dbReference>
<comment type="catalytic activity">
    <reaction evidence="1 18">
        <text>a 1,2-diacyl-sn-glycero-3-phosphate + CTP + H(+) = a CDP-1,2-diacyl-sn-glycerol + diphosphate</text>
        <dbReference type="Rhea" id="RHEA:16229"/>
        <dbReference type="ChEBI" id="CHEBI:15378"/>
        <dbReference type="ChEBI" id="CHEBI:33019"/>
        <dbReference type="ChEBI" id="CHEBI:37563"/>
        <dbReference type="ChEBI" id="CHEBI:58332"/>
        <dbReference type="ChEBI" id="CHEBI:58608"/>
        <dbReference type="EC" id="2.7.7.41"/>
    </reaction>
</comment>
<evidence type="ECO:0000256" key="5">
    <source>
        <dbReference type="ARBA" id="ARBA00010185"/>
    </source>
</evidence>
<accession>A0ABW0GL02</accession>
<comment type="caution">
    <text evidence="21">The sequence shown here is derived from an EMBL/GenBank/DDBJ whole genome shotgun (WGS) entry which is preliminary data.</text>
</comment>
<dbReference type="InterPro" id="IPR000374">
    <property type="entry name" value="PC_trans"/>
</dbReference>
<evidence type="ECO:0000256" key="2">
    <source>
        <dbReference type="ARBA" id="ARBA00004651"/>
    </source>
</evidence>
<feature type="transmembrane region" description="Helical" evidence="20">
    <location>
        <begin position="93"/>
        <end position="111"/>
    </location>
</feature>
<sequence>MSVPTSPGGAGPRRVAVVPDTPEPAPTSATTRPRASRAGRNLPAAVAVGTGLGALVALALFVRKEAFVVLTAAAIVLALWELANAFRARRIRIPVVPVVVGAVGMLASAFLAGAEALFVSFALTAFAVLLWRVLDGPNPVRDVTAGVFTAAYVPFLAGFAMLMLAAPDGAYRVLAFLMVAIGSDVGGYAFGSVWGKHPLAPNVSPKKSWEGLLGSAVFAVVLGVLGVVLGLGGPWWVGALLGLVVVVTATVGDLSESLLKRDLGIKDMGSLLPGHGGIMDRLDSLLPAAPVAYVLLTLLVPLP</sequence>
<evidence type="ECO:0000256" key="7">
    <source>
        <dbReference type="ARBA" id="ARBA00019373"/>
    </source>
</evidence>
<protein>
    <recommendedName>
        <fullName evidence="7 18">Phosphatidate cytidylyltransferase</fullName>
        <ecNumber evidence="6 18">2.7.7.41</ecNumber>
    </recommendedName>
</protein>
<evidence type="ECO:0000313" key="22">
    <source>
        <dbReference type="Proteomes" id="UP001596122"/>
    </source>
</evidence>
<keyword evidence="16" id="KW-0594">Phospholipid biosynthesis</keyword>
<evidence type="ECO:0000256" key="19">
    <source>
        <dbReference type="SAM" id="MobiDB-lite"/>
    </source>
</evidence>
<keyword evidence="22" id="KW-1185">Reference proteome</keyword>
<keyword evidence="13 20" id="KW-1133">Transmembrane helix</keyword>
<organism evidence="21 22">
    <name type="scientific">Aquipuribacter nitratireducens</name>
    <dbReference type="NCBI Taxonomy" id="650104"/>
    <lineage>
        <taxon>Bacteria</taxon>
        <taxon>Bacillati</taxon>
        <taxon>Actinomycetota</taxon>
        <taxon>Actinomycetes</taxon>
        <taxon>Micrococcales</taxon>
        <taxon>Intrasporangiaceae</taxon>
        <taxon>Aquipuribacter</taxon>
    </lineage>
</organism>
<dbReference type="PROSITE" id="PS01315">
    <property type="entry name" value="CDS"/>
    <property type="match status" value="1"/>
</dbReference>
<evidence type="ECO:0000256" key="8">
    <source>
        <dbReference type="ARBA" id="ARBA00022475"/>
    </source>
</evidence>
<keyword evidence="9" id="KW-0444">Lipid biosynthesis</keyword>
<evidence type="ECO:0000313" key="21">
    <source>
        <dbReference type="EMBL" id="MFC5380372.1"/>
    </source>
</evidence>
<evidence type="ECO:0000256" key="13">
    <source>
        <dbReference type="ARBA" id="ARBA00022989"/>
    </source>
</evidence>
<comment type="pathway">
    <text evidence="3 18">Phospholipid metabolism; CDP-diacylglycerol biosynthesis; CDP-diacylglycerol from sn-glycerol 3-phosphate: step 3/3.</text>
</comment>
<evidence type="ECO:0000256" key="17">
    <source>
        <dbReference type="ARBA" id="ARBA00023264"/>
    </source>
</evidence>
<feature type="transmembrane region" description="Helical" evidence="20">
    <location>
        <begin position="171"/>
        <end position="190"/>
    </location>
</feature>
<evidence type="ECO:0000256" key="1">
    <source>
        <dbReference type="ARBA" id="ARBA00001698"/>
    </source>
</evidence>
<keyword evidence="8" id="KW-1003">Cell membrane</keyword>
<evidence type="ECO:0000256" key="9">
    <source>
        <dbReference type="ARBA" id="ARBA00022516"/>
    </source>
</evidence>
<dbReference type="EC" id="2.7.7.41" evidence="6 18"/>
<feature type="transmembrane region" description="Helical" evidence="20">
    <location>
        <begin position="211"/>
        <end position="229"/>
    </location>
</feature>
<evidence type="ECO:0000256" key="4">
    <source>
        <dbReference type="ARBA" id="ARBA00005189"/>
    </source>
</evidence>
<evidence type="ECO:0000256" key="14">
    <source>
        <dbReference type="ARBA" id="ARBA00023098"/>
    </source>
</evidence>
<keyword evidence="17" id="KW-1208">Phospholipid metabolism</keyword>
<dbReference type="PANTHER" id="PTHR46382:SF1">
    <property type="entry name" value="PHOSPHATIDATE CYTIDYLYLTRANSFERASE"/>
    <property type="match status" value="1"/>
</dbReference>
<keyword evidence="10 18" id="KW-0808">Transferase</keyword>
<gene>
    <name evidence="21" type="ORF">ACFPJ6_06185</name>
</gene>
<comment type="pathway">
    <text evidence="4">Lipid metabolism.</text>
</comment>
<keyword evidence="15 20" id="KW-0472">Membrane</keyword>
<feature type="transmembrane region" description="Helical" evidence="20">
    <location>
        <begin position="67"/>
        <end position="86"/>
    </location>
</feature>
<evidence type="ECO:0000256" key="3">
    <source>
        <dbReference type="ARBA" id="ARBA00005119"/>
    </source>
</evidence>
<evidence type="ECO:0000256" key="6">
    <source>
        <dbReference type="ARBA" id="ARBA00012487"/>
    </source>
</evidence>
<feature type="transmembrane region" description="Helical" evidence="20">
    <location>
        <begin position="285"/>
        <end position="302"/>
    </location>
</feature>
<evidence type="ECO:0000256" key="16">
    <source>
        <dbReference type="ARBA" id="ARBA00023209"/>
    </source>
</evidence>
<comment type="subcellular location">
    <subcellularLocation>
        <location evidence="2">Cell membrane</location>
        <topology evidence="2">Multi-pass membrane protein</topology>
    </subcellularLocation>
</comment>
<keyword evidence="12 18" id="KW-0548">Nucleotidyltransferase</keyword>
<name>A0ABW0GL02_9MICO</name>
<feature type="transmembrane region" description="Helical" evidence="20">
    <location>
        <begin position="42"/>
        <end position="61"/>
    </location>
</feature>
<reference evidence="22" key="1">
    <citation type="journal article" date="2019" name="Int. J. Syst. Evol. Microbiol.">
        <title>The Global Catalogue of Microorganisms (GCM) 10K type strain sequencing project: providing services to taxonomists for standard genome sequencing and annotation.</title>
        <authorList>
            <consortium name="The Broad Institute Genomics Platform"/>
            <consortium name="The Broad Institute Genome Sequencing Center for Infectious Disease"/>
            <person name="Wu L."/>
            <person name="Ma J."/>
        </authorList>
    </citation>
    <scope>NUCLEOTIDE SEQUENCE [LARGE SCALE GENOMIC DNA]</scope>
    <source>
        <strain evidence="22">CCUG 43114</strain>
    </source>
</reference>
<dbReference type="Proteomes" id="UP001596122">
    <property type="component" value="Unassembled WGS sequence"/>
</dbReference>
<comment type="similarity">
    <text evidence="5 18">Belongs to the CDS family.</text>
</comment>
<dbReference type="PANTHER" id="PTHR46382">
    <property type="entry name" value="PHOSPHATIDATE CYTIDYLYLTRANSFERASE"/>
    <property type="match status" value="1"/>
</dbReference>
<evidence type="ECO:0000256" key="11">
    <source>
        <dbReference type="ARBA" id="ARBA00022692"/>
    </source>
</evidence>
<dbReference type="Pfam" id="PF01148">
    <property type="entry name" value="CTP_transf_1"/>
    <property type="match status" value="1"/>
</dbReference>
<dbReference type="GO" id="GO:0016779">
    <property type="term" value="F:nucleotidyltransferase activity"/>
    <property type="evidence" value="ECO:0007669"/>
    <property type="project" value="UniProtKB-KW"/>
</dbReference>
<dbReference type="RefSeq" id="WP_340268376.1">
    <property type="nucleotide sequence ID" value="NZ_JBBEOG010000002.1"/>
</dbReference>
<evidence type="ECO:0000256" key="18">
    <source>
        <dbReference type="RuleBase" id="RU003938"/>
    </source>
</evidence>
<evidence type="ECO:0000256" key="15">
    <source>
        <dbReference type="ARBA" id="ARBA00023136"/>
    </source>
</evidence>
<evidence type="ECO:0000256" key="12">
    <source>
        <dbReference type="ARBA" id="ARBA00022695"/>
    </source>
</evidence>
<feature type="transmembrane region" description="Helical" evidence="20">
    <location>
        <begin position="146"/>
        <end position="165"/>
    </location>
</feature>
<feature type="region of interest" description="Disordered" evidence="19">
    <location>
        <begin position="1"/>
        <end position="37"/>
    </location>
</feature>
<evidence type="ECO:0000256" key="20">
    <source>
        <dbReference type="SAM" id="Phobius"/>
    </source>
</evidence>
<evidence type="ECO:0000256" key="10">
    <source>
        <dbReference type="ARBA" id="ARBA00022679"/>
    </source>
</evidence>
<keyword evidence="14" id="KW-0443">Lipid metabolism</keyword>